<comment type="caution">
    <text evidence="2">The sequence shown here is derived from an EMBL/GenBank/DDBJ whole genome shotgun (WGS) entry which is preliminary data.</text>
</comment>
<accession>A0ABN7VCK3</accession>
<proteinExistence type="predicted"/>
<dbReference type="Proteomes" id="UP000789901">
    <property type="component" value="Unassembled WGS sequence"/>
</dbReference>
<gene>
    <name evidence="2" type="ORF">GMARGA_LOCUS16828</name>
</gene>
<evidence type="ECO:0000256" key="1">
    <source>
        <dbReference type="SAM" id="MobiDB-lite"/>
    </source>
</evidence>
<keyword evidence="3" id="KW-1185">Reference proteome</keyword>
<evidence type="ECO:0000313" key="3">
    <source>
        <dbReference type="Proteomes" id="UP000789901"/>
    </source>
</evidence>
<sequence>MEVRDEIELICNLEKVKKEIEIHFKKQFSRRNVNLSEMPEKRKMGECNGSDKNQLSPGASGIPYPLLKNCSTKTKEIFRKFATRCIET</sequence>
<name>A0ABN7VCK3_GIGMA</name>
<organism evidence="2 3">
    <name type="scientific">Gigaspora margarita</name>
    <dbReference type="NCBI Taxonomy" id="4874"/>
    <lineage>
        <taxon>Eukaryota</taxon>
        <taxon>Fungi</taxon>
        <taxon>Fungi incertae sedis</taxon>
        <taxon>Mucoromycota</taxon>
        <taxon>Glomeromycotina</taxon>
        <taxon>Glomeromycetes</taxon>
        <taxon>Diversisporales</taxon>
        <taxon>Gigasporaceae</taxon>
        <taxon>Gigaspora</taxon>
    </lineage>
</organism>
<protein>
    <submittedName>
        <fullName evidence="2">25282_t:CDS:1</fullName>
    </submittedName>
</protein>
<evidence type="ECO:0000313" key="2">
    <source>
        <dbReference type="EMBL" id="CAG8755203.1"/>
    </source>
</evidence>
<feature type="non-terminal residue" evidence="2">
    <location>
        <position position="88"/>
    </location>
</feature>
<dbReference type="EMBL" id="CAJVQB010012406">
    <property type="protein sequence ID" value="CAG8755203.1"/>
    <property type="molecule type" value="Genomic_DNA"/>
</dbReference>
<reference evidence="2 3" key="1">
    <citation type="submission" date="2021-06" db="EMBL/GenBank/DDBJ databases">
        <authorList>
            <person name="Kallberg Y."/>
            <person name="Tangrot J."/>
            <person name="Rosling A."/>
        </authorList>
    </citation>
    <scope>NUCLEOTIDE SEQUENCE [LARGE SCALE GENOMIC DNA]</scope>
    <source>
        <strain evidence="2 3">120-4 pot B 10/14</strain>
    </source>
</reference>
<feature type="region of interest" description="Disordered" evidence="1">
    <location>
        <begin position="35"/>
        <end position="60"/>
    </location>
</feature>